<protein>
    <submittedName>
        <fullName evidence="2">ABC-2 type transport system permease protein</fullName>
    </submittedName>
</protein>
<dbReference type="EMBL" id="JACCBU010000001">
    <property type="protein sequence ID" value="NYE73372.1"/>
    <property type="molecule type" value="Genomic_DNA"/>
</dbReference>
<dbReference type="PANTHER" id="PTHR36833:SF1">
    <property type="entry name" value="INTEGRAL MEMBRANE TRANSPORT PROTEIN"/>
    <property type="match status" value="1"/>
</dbReference>
<reference evidence="2 3" key="1">
    <citation type="submission" date="2020-07" db="EMBL/GenBank/DDBJ databases">
        <title>Sequencing the genomes of 1000 actinobacteria strains.</title>
        <authorList>
            <person name="Klenk H.-P."/>
        </authorList>
    </citation>
    <scope>NUCLEOTIDE SEQUENCE [LARGE SCALE GENOMIC DNA]</scope>
    <source>
        <strain evidence="2 3">DSM 22083</strain>
    </source>
</reference>
<dbReference type="Proteomes" id="UP000569914">
    <property type="component" value="Unassembled WGS sequence"/>
</dbReference>
<dbReference type="InterPro" id="IPR010390">
    <property type="entry name" value="ABC-2_transporter-like"/>
</dbReference>
<feature type="transmembrane region" description="Helical" evidence="1">
    <location>
        <begin position="26"/>
        <end position="51"/>
    </location>
</feature>
<evidence type="ECO:0000313" key="2">
    <source>
        <dbReference type="EMBL" id="NYE73372.1"/>
    </source>
</evidence>
<dbReference type="AlphaFoldDB" id="A0A7Y9IAZ9"/>
<evidence type="ECO:0000313" key="3">
    <source>
        <dbReference type="Proteomes" id="UP000569914"/>
    </source>
</evidence>
<dbReference type="RefSeq" id="WP_179754817.1">
    <property type="nucleotide sequence ID" value="NZ_JACCBU010000001.1"/>
</dbReference>
<evidence type="ECO:0000256" key="1">
    <source>
        <dbReference type="SAM" id="Phobius"/>
    </source>
</evidence>
<feature type="transmembrane region" description="Helical" evidence="1">
    <location>
        <begin position="122"/>
        <end position="143"/>
    </location>
</feature>
<accession>A0A7Y9IAZ9</accession>
<keyword evidence="1" id="KW-0472">Membrane</keyword>
<feature type="transmembrane region" description="Helical" evidence="1">
    <location>
        <begin position="234"/>
        <end position="255"/>
    </location>
</feature>
<keyword evidence="1" id="KW-0812">Transmembrane</keyword>
<gene>
    <name evidence="2" type="ORF">BKA15_004701</name>
</gene>
<sequence>MIRSVRLYFRLILLQLRTAMEYRGDFWIAILGALLQQAVGLIFLITFFGVVPSLGGWSVWNVAVLHGMIMTSLGLTEMFTEGAWRLRVDVNSGSFDRVLVRPLRPVLQQLSSMASIHGLGDAGLGVAMLITGLVGSAPVWHWWTVPVLIMAGVSGTVICAAVNLITNLPVFWEPAAQSAFPTMVSRMRDFAKFPLTIYPGPLRIVVMVIPYAFVSYFPALLVLGRGGPERWLGLATPVVAALTVLAAAGLWRIALNRYQGVGH</sequence>
<name>A0A7Y9IAZ9_9ACTN</name>
<comment type="caution">
    <text evidence="2">The sequence shown here is derived from an EMBL/GenBank/DDBJ whole genome shotgun (WGS) entry which is preliminary data.</text>
</comment>
<dbReference type="Pfam" id="PF06182">
    <property type="entry name" value="ABC2_membrane_6"/>
    <property type="match status" value="1"/>
</dbReference>
<proteinExistence type="predicted"/>
<keyword evidence="3" id="KW-1185">Reference proteome</keyword>
<keyword evidence="1" id="KW-1133">Transmembrane helix</keyword>
<dbReference type="PANTHER" id="PTHR36833">
    <property type="entry name" value="SLR0610 PROTEIN-RELATED"/>
    <property type="match status" value="1"/>
</dbReference>
<feature type="transmembrane region" description="Helical" evidence="1">
    <location>
        <begin position="193"/>
        <end position="214"/>
    </location>
</feature>
<feature type="transmembrane region" description="Helical" evidence="1">
    <location>
        <begin position="149"/>
        <end position="172"/>
    </location>
</feature>
<organism evidence="2 3">
    <name type="scientific">Microlunatus parietis</name>
    <dbReference type="NCBI Taxonomy" id="682979"/>
    <lineage>
        <taxon>Bacteria</taxon>
        <taxon>Bacillati</taxon>
        <taxon>Actinomycetota</taxon>
        <taxon>Actinomycetes</taxon>
        <taxon>Propionibacteriales</taxon>
        <taxon>Propionibacteriaceae</taxon>
        <taxon>Microlunatus</taxon>
    </lineage>
</organism>